<evidence type="ECO:0000256" key="1">
    <source>
        <dbReference type="SAM" id="MobiDB-lite"/>
    </source>
</evidence>
<dbReference type="Proteomes" id="UP001283361">
    <property type="component" value="Unassembled WGS sequence"/>
</dbReference>
<sequence>MARRAVTSCKHRLGLHGTPCLNGGSKHRNRSQRGEAEGRPQRAVTSRLSATYFKSGKKKKVIEKARICKSIISFLLAADVVKFEKTRDTDCEQMLNKLRRQL</sequence>
<keyword evidence="3" id="KW-1185">Reference proteome</keyword>
<organism evidence="2 3">
    <name type="scientific">Elysia crispata</name>
    <name type="common">lettuce slug</name>
    <dbReference type="NCBI Taxonomy" id="231223"/>
    <lineage>
        <taxon>Eukaryota</taxon>
        <taxon>Metazoa</taxon>
        <taxon>Spiralia</taxon>
        <taxon>Lophotrochozoa</taxon>
        <taxon>Mollusca</taxon>
        <taxon>Gastropoda</taxon>
        <taxon>Heterobranchia</taxon>
        <taxon>Euthyneura</taxon>
        <taxon>Panpulmonata</taxon>
        <taxon>Sacoglossa</taxon>
        <taxon>Placobranchoidea</taxon>
        <taxon>Plakobranchidae</taxon>
        <taxon>Elysia</taxon>
    </lineage>
</organism>
<reference evidence="2" key="1">
    <citation type="journal article" date="2023" name="G3 (Bethesda)">
        <title>A reference genome for the long-term kleptoplast-retaining sea slug Elysia crispata morphotype clarki.</title>
        <authorList>
            <person name="Eastman K.E."/>
            <person name="Pendleton A.L."/>
            <person name="Shaikh M.A."/>
            <person name="Suttiyut T."/>
            <person name="Ogas R."/>
            <person name="Tomko P."/>
            <person name="Gavelis G."/>
            <person name="Widhalm J.R."/>
            <person name="Wisecaver J.H."/>
        </authorList>
    </citation>
    <scope>NUCLEOTIDE SEQUENCE</scope>
    <source>
        <strain evidence="2">ECLA1</strain>
    </source>
</reference>
<dbReference type="EMBL" id="JAWDGP010006834">
    <property type="protein sequence ID" value="KAK3734856.1"/>
    <property type="molecule type" value="Genomic_DNA"/>
</dbReference>
<proteinExistence type="predicted"/>
<accession>A0AAE1CTQ4</accession>
<protein>
    <submittedName>
        <fullName evidence="2">Uncharacterized protein</fullName>
    </submittedName>
</protein>
<gene>
    <name evidence="2" type="ORF">RRG08_038884</name>
</gene>
<evidence type="ECO:0000313" key="3">
    <source>
        <dbReference type="Proteomes" id="UP001283361"/>
    </source>
</evidence>
<comment type="caution">
    <text evidence="2">The sequence shown here is derived from an EMBL/GenBank/DDBJ whole genome shotgun (WGS) entry which is preliminary data.</text>
</comment>
<name>A0AAE1CTQ4_9GAST</name>
<evidence type="ECO:0000313" key="2">
    <source>
        <dbReference type="EMBL" id="KAK3734856.1"/>
    </source>
</evidence>
<feature type="region of interest" description="Disordered" evidence="1">
    <location>
        <begin position="19"/>
        <end position="43"/>
    </location>
</feature>
<dbReference type="AlphaFoldDB" id="A0AAE1CTQ4"/>